<dbReference type="InterPro" id="IPR001611">
    <property type="entry name" value="Leu-rich_rpt"/>
</dbReference>
<organism evidence="3">
    <name type="scientific">Cacopsylla melanoneura</name>
    <dbReference type="NCBI Taxonomy" id="428564"/>
    <lineage>
        <taxon>Eukaryota</taxon>
        <taxon>Metazoa</taxon>
        <taxon>Ecdysozoa</taxon>
        <taxon>Arthropoda</taxon>
        <taxon>Hexapoda</taxon>
        <taxon>Insecta</taxon>
        <taxon>Pterygota</taxon>
        <taxon>Neoptera</taxon>
        <taxon>Paraneoptera</taxon>
        <taxon>Hemiptera</taxon>
        <taxon>Sternorrhyncha</taxon>
        <taxon>Psylloidea</taxon>
        <taxon>Psyllidae</taxon>
        <taxon>Psyllinae</taxon>
        <taxon>Cacopsylla</taxon>
    </lineage>
</organism>
<dbReference type="Gene3D" id="3.80.10.10">
    <property type="entry name" value="Ribonuclease Inhibitor"/>
    <property type="match status" value="1"/>
</dbReference>
<dbReference type="PANTHER" id="PTHR18849:SF0">
    <property type="entry name" value="CILIA- AND FLAGELLA-ASSOCIATED PROTEIN 410-RELATED"/>
    <property type="match status" value="1"/>
</dbReference>
<keyword evidence="2" id="KW-0677">Repeat</keyword>
<protein>
    <submittedName>
        <fullName evidence="3">Protein tilB homolog</fullName>
    </submittedName>
</protein>
<dbReference type="SUPFAM" id="SSF52058">
    <property type="entry name" value="L domain-like"/>
    <property type="match status" value="1"/>
</dbReference>
<keyword evidence="1" id="KW-0433">Leucine-rich repeat</keyword>
<evidence type="ECO:0000256" key="1">
    <source>
        <dbReference type="ARBA" id="ARBA00022614"/>
    </source>
</evidence>
<evidence type="ECO:0000313" key="3">
    <source>
        <dbReference type="EMBL" id="CAG6778317.1"/>
    </source>
</evidence>
<dbReference type="EMBL" id="HBUF01309487">
    <property type="protein sequence ID" value="CAG6692846.1"/>
    <property type="molecule type" value="Transcribed_RNA"/>
</dbReference>
<dbReference type="AlphaFoldDB" id="A0A8D9F634"/>
<dbReference type="EMBL" id="HBUF01609099">
    <property type="protein sequence ID" value="CAG6778317.1"/>
    <property type="molecule type" value="Transcribed_RNA"/>
</dbReference>
<reference evidence="3" key="1">
    <citation type="submission" date="2021-05" db="EMBL/GenBank/DDBJ databases">
        <authorList>
            <person name="Alioto T."/>
            <person name="Alioto T."/>
            <person name="Gomez Garrido J."/>
        </authorList>
    </citation>
    <scope>NUCLEOTIDE SEQUENCE</scope>
</reference>
<dbReference type="InterPro" id="IPR032675">
    <property type="entry name" value="LRR_dom_sf"/>
</dbReference>
<dbReference type="PANTHER" id="PTHR18849">
    <property type="entry name" value="LEUCINE RICH REPEAT PROTEIN"/>
    <property type="match status" value="1"/>
</dbReference>
<accession>A0A8D9F634</accession>
<dbReference type="PROSITE" id="PS51450">
    <property type="entry name" value="LRR"/>
    <property type="match status" value="3"/>
</dbReference>
<dbReference type="GO" id="GO:0036158">
    <property type="term" value="P:outer dynein arm assembly"/>
    <property type="evidence" value="ECO:0007669"/>
    <property type="project" value="TreeGrafter"/>
</dbReference>
<sequence length="118" mass="13848">MVRITEDLVRKRAEHNEKEIGTLEEIALHQEHIEKIEALDKWCKHLKILLLHSNIIPRLENLSRLKKLEYINLTLNNIELIENLEGCESLTKLDLTLNFIGEIESVQSLRHNIHLKSL</sequence>
<dbReference type="GO" id="GO:0005737">
    <property type="term" value="C:cytoplasm"/>
    <property type="evidence" value="ECO:0007669"/>
    <property type="project" value="TreeGrafter"/>
</dbReference>
<proteinExistence type="predicted"/>
<evidence type="ECO:0000256" key="2">
    <source>
        <dbReference type="ARBA" id="ARBA00022737"/>
    </source>
</evidence>
<name>A0A8D9F634_9HEMI</name>